<evidence type="ECO:0000313" key="5">
    <source>
        <dbReference type="EMBL" id="KCZ64810.1"/>
    </source>
</evidence>
<dbReference type="InterPro" id="IPR036928">
    <property type="entry name" value="AS_sf"/>
</dbReference>
<dbReference type="InterPro" id="IPR000120">
    <property type="entry name" value="Amidase"/>
</dbReference>
<dbReference type="Gene3D" id="3.90.1300.10">
    <property type="entry name" value="Amidase signature (AS) domain"/>
    <property type="match status" value="1"/>
</dbReference>
<evidence type="ECO:0000256" key="1">
    <source>
        <dbReference type="ARBA" id="ARBA00009199"/>
    </source>
</evidence>
<dbReference type="PROSITE" id="PS00571">
    <property type="entry name" value="AMIDASES"/>
    <property type="match status" value="1"/>
</dbReference>
<dbReference type="RefSeq" id="WP_035546618.1">
    <property type="nucleotide sequence ID" value="NZ_AWFH01000001.1"/>
</dbReference>
<name>A0A059EB27_9PROT</name>
<gene>
    <name evidence="5" type="ORF">HY36_00125</name>
</gene>
<dbReference type="PANTHER" id="PTHR11895:SF7">
    <property type="entry name" value="GLUTAMYL-TRNA(GLN) AMIDOTRANSFERASE SUBUNIT A, MITOCHONDRIAL"/>
    <property type="match status" value="1"/>
</dbReference>
<dbReference type="InterPro" id="IPR020556">
    <property type="entry name" value="Amidase_CS"/>
</dbReference>
<dbReference type="AlphaFoldDB" id="A0A059EB27"/>
<dbReference type="GO" id="GO:0003824">
    <property type="term" value="F:catalytic activity"/>
    <property type="evidence" value="ECO:0007669"/>
    <property type="project" value="InterPro"/>
</dbReference>
<evidence type="ECO:0000256" key="3">
    <source>
        <dbReference type="SAM" id="SignalP"/>
    </source>
</evidence>
<evidence type="ECO:0000313" key="6">
    <source>
        <dbReference type="Proteomes" id="UP000024547"/>
    </source>
</evidence>
<dbReference type="Pfam" id="PF01425">
    <property type="entry name" value="Amidase"/>
    <property type="match status" value="1"/>
</dbReference>
<dbReference type="OrthoDB" id="9777859at2"/>
<dbReference type="eggNOG" id="COG0154">
    <property type="taxonomic scope" value="Bacteria"/>
</dbReference>
<feature type="region of interest" description="Disordered" evidence="2">
    <location>
        <begin position="158"/>
        <end position="178"/>
    </location>
</feature>
<dbReference type="PROSITE" id="PS51318">
    <property type="entry name" value="TAT"/>
    <property type="match status" value="1"/>
</dbReference>
<feature type="chain" id="PRO_5001577121" description="Amidase domain-containing protein" evidence="3">
    <location>
        <begin position="21"/>
        <end position="502"/>
    </location>
</feature>
<dbReference type="InterPro" id="IPR006311">
    <property type="entry name" value="TAT_signal"/>
</dbReference>
<dbReference type="Proteomes" id="UP000024547">
    <property type="component" value="Unassembled WGS sequence"/>
</dbReference>
<keyword evidence="3" id="KW-0732">Signal</keyword>
<evidence type="ECO:0000259" key="4">
    <source>
        <dbReference type="Pfam" id="PF01425"/>
    </source>
</evidence>
<sequence>MTGFTRRAALLGGVAATTLAACGQKSSGALTPASTPVAAKAVPPAGWESGLTIARRIKSGETTSLAEVEKAIARAEAVNGDINAIATASFDTARAVAADPLPGPFSGVPTFMKDLLDWEGTQTLWGSRAFVGNISSQDSPFATAWRKAGVVSLGKSTTPEMGLTSTTEPLVTGATRNPWDLSRMTGGSSGGAAALVAARVVPFAHASDGGGSIRIPASTCGVFGLKPSRGRLGARSAAAPPVDISVNHAVTISVQDSIELFRVAETNDGTYAPLGEISALNRPLKIGFAPDTISGTRVAAETTAALEDVAQLCRELGHEVRDFSVPLDGKEFTDKFLLYWAAGAAEFAGQASAFSGKPVGPDILEPWTLGLVSMFQSRQAEMPETIAYLQAFEAAYDEWFNDIDVLLTPVTGSPAVPIGEQAPDGDFDTVMESVLNFAAFTAPMNVAGAASMSVPLSWSSGNLPIGSMFSAKRGQDGLLFELAMQLEIARPWMSRTPPVSAL</sequence>
<proteinExistence type="inferred from homology"/>
<dbReference type="PROSITE" id="PS51257">
    <property type="entry name" value="PROKAR_LIPOPROTEIN"/>
    <property type="match status" value="1"/>
</dbReference>
<dbReference type="GeneID" id="92500052"/>
<feature type="signal peptide" evidence="3">
    <location>
        <begin position="1"/>
        <end position="20"/>
    </location>
</feature>
<feature type="compositionally biased region" description="Polar residues" evidence="2">
    <location>
        <begin position="158"/>
        <end position="169"/>
    </location>
</feature>
<organism evidence="5 6">
    <name type="scientific">Hyphomonas atlantica</name>
    <dbReference type="NCBI Taxonomy" id="1280948"/>
    <lineage>
        <taxon>Bacteria</taxon>
        <taxon>Pseudomonadati</taxon>
        <taxon>Pseudomonadota</taxon>
        <taxon>Alphaproteobacteria</taxon>
        <taxon>Hyphomonadales</taxon>
        <taxon>Hyphomonadaceae</taxon>
        <taxon>Hyphomonas</taxon>
    </lineage>
</organism>
<dbReference type="SUPFAM" id="SSF75304">
    <property type="entry name" value="Amidase signature (AS) enzymes"/>
    <property type="match status" value="1"/>
</dbReference>
<reference evidence="5 6" key="1">
    <citation type="journal article" date="2014" name="Antonie Van Leeuwenhoek">
        <title>Hyphomonas beringensis sp. nov. and Hyphomonas chukchiensis sp. nov., isolated from surface seawater of the Bering Sea and Chukchi Sea.</title>
        <authorList>
            <person name="Li C."/>
            <person name="Lai Q."/>
            <person name="Li G."/>
            <person name="Dong C."/>
            <person name="Wang J."/>
            <person name="Liao Y."/>
            <person name="Shao Z."/>
        </authorList>
    </citation>
    <scope>NUCLEOTIDE SEQUENCE [LARGE SCALE GENOMIC DNA]</scope>
    <source>
        <strain evidence="5 6">22II1-22F38</strain>
    </source>
</reference>
<comment type="caution">
    <text evidence="5">The sequence shown here is derived from an EMBL/GenBank/DDBJ whole genome shotgun (WGS) entry which is preliminary data.</text>
</comment>
<dbReference type="PATRIC" id="fig|1280948.3.peg.25"/>
<dbReference type="STRING" id="1280948.HY36_00125"/>
<feature type="domain" description="Amidase" evidence="4">
    <location>
        <begin position="68"/>
        <end position="479"/>
    </location>
</feature>
<dbReference type="InterPro" id="IPR023631">
    <property type="entry name" value="Amidase_dom"/>
</dbReference>
<evidence type="ECO:0000256" key="2">
    <source>
        <dbReference type="SAM" id="MobiDB-lite"/>
    </source>
</evidence>
<dbReference type="EMBL" id="AWFH01000001">
    <property type="protein sequence ID" value="KCZ64810.1"/>
    <property type="molecule type" value="Genomic_DNA"/>
</dbReference>
<comment type="similarity">
    <text evidence="1">Belongs to the amidase family.</text>
</comment>
<accession>A0A059EB27</accession>
<dbReference type="PANTHER" id="PTHR11895">
    <property type="entry name" value="TRANSAMIDASE"/>
    <property type="match status" value="1"/>
</dbReference>
<keyword evidence="6" id="KW-1185">Reference proteome</keyword>
<protein>
    <recommendedName>
        <fullName evidence="4">Amidase domain-containing protein</fullName>
    </recommendedName>
</protein>